<dbReference type="AlphaFoldDB" id="A0A2U8W8V8"/>
<dbReference type="EMBL" id="CP029550">
    <property type="protein sequence ID" value="AWN42565.1"/>
    <property type="molecule type" value="Genomic_DNA"/>
</dbReference>
<proteinExistence type="predicted"/>
<protein>
    <submittedName>
        <fullName evidence="2">IS1380 family transposase</fullName>
    </submittedName>
</protein>
<evidence type="ECO:0000313" key="2">
    <source>
        <dbReference type="EMBL" id="AWN42565.1"/>
    </source>
</evidence>
<gene>
    <name evidence="2" type="ORF">DK389_21230</name>
</gene>
<sequence>MSDPTCLPFAFPSVRGKKLTAAFDGGRLTSDGGVLLLAQAARRLDIADKLAAVIPDRRDPSRVLHPLPEILLARILAIACGYEDADDLDHLRADPAFKLACGRLPESGHDLMSQPTVSRLENTPGLRDLIRLGRVLVDLYCASYPVPPDAVTLDIDDTCDVVHGQQQLSLFNAHHDERCFLPIHVYDTATSRPVAMILRPGKTPSGREVRGHLRRLVRAIRRHWPNTAITIRGDGHYGRPEAMDWCEDNRVAYVFGLTGTKALAAKVEQTADHIRVVRAIDNEDAVRGFAETTHAAKSWRQERRVAARIEATRLGLDIRYVVTNITTGTPEWLYADLYCARGQAENLIKLHKSQLASDRTSCRHPAANQMRLVLHTAAYWLMLSVREAIPKAHRLATAEFATLRLRLLKLGARIRETASRVRLAFAAACPEADLLSHLATTLAPAPG</sequence>
<dbReference type="RefSeq" id="WP_109892572.1">
    <property type="nucleotide sequence ID" value="NZ_CP029550.1"/>
</dbReference>
<name>A0A2U8W8V8_9HYPH</name>
<dbReference type="KEGG" id="mets:DK389_21230"/>
<organism evidence="2 3">
    <name type="scientific">Methylobacterium durans</name>
    <dbReference type="NCBI Taxonomy" id="2202825"/>
    <lineage>
        <taxon>Bacteria</taxon>
        <taxon>Pseudomonadati</taxon>
        <taxon>Pseudomonadota</taxon>
        <taxon>Alphaproteobacteria</taxon>
        <taxon>Hyphomicrobiales</taxon>
        <taxon>Methylobacteriaceae</taxon>
        <taxon>Methylobacterium</taxon>
    </lineage>
</organism>
<evidence type="ECO:0000259" key="1">
    <source>
        <dbReference type="Pfam" id="PF13701"/>
    </source>
</evidence>
<accession>A0A2U8W8V8</accession>
<evidence type="ECO:0000313" key="3">
    <source>
        <dbReference type="Proteomes" id="UP000245926"/>
    </source>
</evidence>
<dbReference type="Proteomes" id="UP000245926">
    <property type="component" value="Chromosome"/>
</dbReference>
<dbReference type="OrthoDB" id="476248at2"/>
<keyword evidence="3" id="KW-1185">Reference proteome</keyword>
<dbReference type="InterPro" id="IPR047960">
    <property type="entry name" value="Transpos_IS1380"/>
</dbReference>
<dbReference type="SUPFAM" id="SSF53098">
    <property type="entry name" value="Ribonuclease H-like"/>
    <property type="match status" value="1"/>
</dbReference>
<dbReference type="Pfam" id="PF13701">
    <property type="entry name" value="DDE_Tnp_1_4"/>
    <property type="match status" value="1"/>
</dbReference>
<dbReference type="InterPro" id="IPR025668">
    <property type="entry name" value="Tnp_DDE_dom"/>
</dbReference>
<dbReference type="InterPro" id="IPR012337">
    <property type="entry name" value="RNaseH-like_sf"/>
</dbReference>
<reference evidence="3" key="1">
    <citation type="submission" date="2018-05" db="EMBL/GenBank/DDBJ databases">
        <title>Complete Genome Sequence of Methylobacterium sp. 17SD2-17.</title>
        <authorList>
            <person name="Srinivasan S."/>
        </authorList>
    </citation>
    <scope>NUCLEOTIDE SEQUENCE [LARGE SCALE GENOMIC DNA]</scope>
    <source>
        <strain evidence="3">17SD2-17</strain>
    </source>
</reference>
<feature type="domain" description="Transposase DDE" evidence="1">
    <location>
        <begin position="12"/>
        <end position="444"/>
    </location>
</feature>
<dbReference type="NCBIfam" id="NF033539">
    <property type="entry name" value="transpos_IS1380"/>
    <property type="match status" value="1"/>
</dbReference>